<keyword evidence="2" id="KW-0808">Transferase</keyword>
<dbReference type="EC" id="6.3.5.-" evidence="1"/>
<keyword evidence="1" id="KW-0648">Protein biosynthesis</keyword>
<sequence length="98" mass="10541">MSTISRDQVAHLATLARIDLSERELDEMSGELAVILDAFAKVGELADVDVPGMSHPLPLTNVYREDEVAPGLTPAEALAAAPESEDDRFVVPRILGED</sequence>
<comment type="similarity">
    <text evidence="1">Belongs to the GatC family.</text>
</comment>
<dbReference type="GO" id="GO:0070681">
    <property type="term" value="P:glutaminyl-tRNAGln biosynthesis via transamidation"/>
    <property type="evidence" value="ECO:0007669"/>
    <property type="project" value="TreeGrafter"/>
</dbReference>
<protein>
    <recommendedName>
        <fullName evidence="1">Aspartyl/glutamyl-tRNA(Asn/Gln) amidotransferase subunit C</fullName>
        <shortName evidence="1">Asp/Glu-ADT subunit C</shortName>
        <ecNumber evidence="1">6.3.5.-</ecNumber>
    </recommendedName>
</protein>
<dbReference type="HAMAP" id="MF_00122">
    <property type="entry name" value="GatC"/>
    <property type="match status" value="1"/>
</dbReference>
<evidence type="ECO:0000313" key="2">
    <source>
        <dbReference type="EMBL" id="GAB76638.1"/>
    </source>
</evidence>
<dbReference type="RefSeq" id="WP_006501389.1">
    <property type="nucleotide sequence ID" value="NZ_BAGZ01000001.1"/>
</dbReference>
<name>K6V3J1_9MICO</name>
<evidence type="ECO:0000313" key="3">
    <source>
        <dbReference type="Proteomes" id="UP000008495"/>
    </source>
</evidence>
<dbReference type="OrthoDB" id="5295223at2"/>
<comment type="catalytic activity">
    <reaction evidence="1">
        <text>L-glutamyl-tRNA(Gln) + L-glutamine + ATP + H2O = L-glutaminyl-tRNA(Gln) + L-glutamate + ADP + phosphate + H(+)</text>
        <dbReference type="Rhea" id="RHEA:17521"/>
        <dbReference type="Rhea" id="RHEA-COMP:9681"/>
        <dbReference type="Rhea" id="RHEA-COMP:9684"/>
        <dbReference type="ChEBI" id="CHEBI:15377"/>
        <dbReference type="ChEBI" id="CHEBI:15378"/>
        <dbReference type="ChEBI" id="CHEBI:29985"/>
        <dbReference type="ChEBI" id="CHEBI:30616"/>
        <dbReference type="ChEBI" id="CHEBI:43474"/>
        <dbReference type="ChEBI" id="CHEBI:58359"/>
        <dbReference type="ChEBI" id="CHEBI:78520"/>
        <dbReference type="ChEBI" id="CHEBI:78521"/>
        <dbReference type="ChEBI" id="CHEBI:456216"/>
    </reaction>
</comment>
<dbReference type="SUPFAM" id="SSF141000">
    <property type="entry name" value="Glu-tRNAGln amidotransferase C subunit"/>
    <property type="match status" value="1"/>
</dbReference>
<keyword evidence="1" id="KW-0067">ATP-binding</keyword>
<dbReference type="PANTHER" id="PTHR15004:SF0">
    <property type="entry name" value="GLUTAMYL-TRNA(GLN) AMIDOTRANSFERASE SUBUNIT C, MITOCHONDRIAL"/>
    <property type="match status" value="1"/>
</dbReference>
<dbReference type="GO" id="GO:0050567">
    <property type="term" value="F:glutaminyl-tRNA synthase (glutamine-hydrolyzing) activity"/>
    <property type="evidence" value="ECO:0007669"/>
    <property type="project" value="UniProtKB-UniRule"/>
</dbReference>
<reference evidence="2 3" key="1">
    <citation type="submission" date="2012-08" db="EMBL/GenBank/DDBJ databases">
        <title>Whole genome shotgun sequence of Austwickia chelonae NBRC 105200.</title>
        <authorList>
            <person name="Yoshida I."/>
            <person name="Hosoyama A."/>
            <person name="Tsuchikane K."/>
            <person name="Katsumata H."/>
            <person name="Ando Y."/>
            <person name="Ohji S."/>
            <person name="Hamada M."/>
            <person name="Tamura T."/>
            <person name="Yamazoe A."/>
            <person name="Yamazaki S."/>
            <person name="Fujita N."/>
        </authorList>
    </citation>
    <scope>NUCLEOTIDE SEQUENCE [LARGE SCALE GENOMIC DNA]</scope>
    <source>
        <strain evidence="2 3">NBRC 105200</strain>
    </source>
</reference>
<comment type="function">
    <text evidence="1">Allows the formation of correctly charged Asn-tRNA(Asn) or Gln-tRNA(Gln) through the transamidation of misacylated Asp-tRNA(Asn) or Glu-tRNA(Gln) in organisms which lack either or both of asparaginyl-tRNA or glutaminyl-tRNA synthetases. The reaction takes place in the presence of glutamine and ATP through an activated phospho-Asp-tRNA(Asn) or phospho-Glu-tRNA(Gln).</text>
</comment>
<dbReference type="GO" id="GO:0006412">
    <property type="term" value="P:translation"/>
    <property type="evidence" value="ECO:0007669"/>
    <property type="project" value="UniProtKB-UniRule"/>
</dbReference>
<keyword evidence="1" id="KW-0436">Ligase</keyword>
<dbReference type="GO" id="GO:0050566">
    <property type="term" value="F:asparaginyl-tRNA synthase (glutamine-hydrolyzing) activity"/>
    <property type="evidence" value="ECO:0007669"/>
    <property type="project" value="RHEA"/>
</dbReference>
<gene>
    <name evidence="1 2" type="primary">gatC</name>
    <name evidence="2" type="ORF">AUCHE_01_02000</name>
</gene>
<comment type="subunit">
    <text evidence="1">Heterotrimer of A, B and C subunits.</text>
</comment>
<dbReference type="Proteomes" id="UP000008495">
    <property type="component" value="Unassembled WGS sequence"/>
</dbReference>
<dbReference type="Pfam" id="PF02686">
    <property type="entry name" value="GatC"/>
    <property type="match status" value="1"/>
</dbReference>
<dbReference type="EMBL" id="BAGZ01000001">
    <property type="protein sequence ID" value="GAB76638.1"/>
    <property type="molecule type" value="Genomic_DNA"/>
</dbReference>
<dbReference type="GO" id="GO:0006450">
    <property type="term" value="P:regulation of translational fidelity"/>
    <property type="evidence" value="ECO:0007669"/>
    <property type="project" value="InterPro"/>
</dbReference>
<dbReference type="PANTHER" id="PTHR15004">
    <property type="entry name" value="GLUTAMYL-TRNA(GLN) AMIDOTRANSFERASE SUBUNIT C, MITOCHONDRIAL"/>
    <property type="match status" value="1"/>
</dbReference>
<accession>K6V3J1</accession>
<keyword evidence="1" id="KW-0547">Nucleotide-binding</keyword>
<dbReference type="AlphaFoldDB" id="K6V3J1"/>
<dbReference type="STRING" id="100225.SAMN05421595_1772"/>
<dbReference type="NCBIfam" id="TIGR00135">
    <property type="entry name" value="gatC"/>
    <property type="match status" value="1"/>
</dbReference>
<dbReference type="GO" id="GO:0005524">
    <property type="term" value="F:ATP binding"/>
    <property type="evidence" value="ECO:0007669"/>
    <property type="project" value="UniProtKB-KW"/>
</dbReference>
<comment type="caution">
    <text evidence="2">The sequence shown here is derived from an EMBL/GenBank/DDBJ whole genome shotgun (WGS) entry which is preliminary data.</text>
</comment>
<dbReference type="GO" id="GO:0016740">
    <property type="term" value="F:transferase activity"/>
    <property type="evidence" value="ECO:0007669"/>
    <property type="project" value="UniProtKB-KW"/>
</dbReference>
<keyword evidence="3" id="KW-1185">Reference proteome</keyword>
<comment type="catalytic activity">
    <reaction evidence="1">
        <text>L-aspartyl-tRNA(Asn) + L-glutamine + ATP + H2O = L-asparaginyl-tRNA(Asn) + L-glutamate + ADP + phosphate + 2 H(+)</text>
        <dbReference type="Rhea" id="RHEA:14513"/>
        <dbReference type="Rhea" id="RHEA-COMP:9674"/>
        <dbReference type="Rhea" id="RHEA-COMP:9677"/>
        <dbReference type="ChEBI" id="CHEBI:15377"/>
        <dbReference type="ChEBI" id="CHEBI:15378"/>
        <dbReference type="ChEBI" id="CHEBI:29985"/>
        <dbReference type="ChEBI" id="CHEBI:30616"/>
        <dbReference type="ChEBI" id="CHEBI:43474"/>
        <dbReference type="ChEBI" id="CHEBI:58359"/>
        <dbReference type="ChEBI" id="CHEBI:78515"/>
        <dbReference type="ChEBI" id="CHEBI:78516"/>
        <dbReference type="ChEBI" id="CHEBI:456216"/>
    </reaction>
</comment>
<dbReference type="InterPro" id="IPR003837">
    <property type="entry name" value="GatC"/>
</dbReference>
<evidence type="ECO:0000256" key="1">
    <source>
        <dbReference type="HAMAP-Rule" id="MF_00122"/>
    </source>
</evidence>
<dbReference type="InterPro" id="IPR036113">
    <property type="entry name" value="Asp/Glu-ADT_sf_sub_c"/>
</dbReference>
<dbReference type="eggNOG" id="COG0721">
    <property type="taxonomic scope" value="Bacteria"/>
</dbReference>
<dbReference type="Gene3D" id="1.10.20.60">
    <property type="entry name" value="Glu-tRNAGln amidotransferase C subunit, N-terminal domain"/>
    <property type="match status" value="1"/>
</dbReference>
<proteinExistence type="inferred from homology"/>
<organism evidence="2 3">
    <name type="scientific">Austwickia chelonae NBRC 105200</name>
    <dbReference type="NCBI Taxonomy" id="1184607"/>
    <lineage>
        <taxon>Bacteria</taxon>
        <taxon>Bacillati</taxon>
        <taxon>Actinomycetota</taxon>
        <taxon>Actinomycetes</taxon>
        <taxon>Micrococcales</taxon>
        <taxon>Dermatophilaceae</taxon>
        <taxon>Austwickia</taxon>
    </lineage>
</organism>